<keyword evidence="1" id="KW-0812">Transmembrane</keyword>
<name>A0A0B7I2B0_9FLAO</name>
<evidence type="ECO:0000256" key="1">
    <source>
        <dbReference type="SAM" id="Phobius"/>
    </source>
</evidence>
<keyword evidence="3" id="KW-1185">Reference proteome</keyword>
<keyword evidence="1" id="KW-1133">Transmembrane helix</keyword>
<protein>
    <submittedName>
        <fullName evidence="2">Uncharacterized protein</fullName>
    </submittedName>
</protein>
<keyword evidence="1" id="KW-0472">Membrane</keyword>
<organism evidence="2 3">
    <name type="scientific">Capnocytophaga canis</name>
    <dbReference type="NCBI Taxonomy" id="1848903"/>
    <lineage>
        <taxon>Bacteria</taxon>
        <taxon>Pseudomonadati</taxon>
        <taxon>Bacteroidota</taxon>
        <taxon>Flavobacteriia</taxon>
        <taxon>Flavobacteriales</taxon>
        <taxon>Flavobacteriaceae</taxon>
        <taxon>Capnocytophaga</taxon>
    </lineage>
</organism>
<evidence type="ECO:0000313" key="3">
    <source>
        <dbReference type="Proteomes" id="UP000045051"/>
    </source>
</evidence>
<gene>
    <name evidence="2" type="ORF">CCAND38_310035</name>
</gene>
<dbReference type="EMBL" id="CDOI01000142">
    <property type="protein sequence ID" value="CEN46106.1"/>
    <property type="molecule type" value="Genomic_DNA"/>
</dbReference>
<evidence type="ECO:0000313" key="2">
    <source>
        <dbReference type="EMBL" id="CEN46106.1"/>
    </source>
</evidence>
<dbReference type="Proteomes" id="UP000045051">
    <property type="component" value="Unassembled WGS sequence"/>
</dbReference>
<dbReference type="AlphaFoldDB" id="A0A0B7I2B0"/>
<sequence>MLQEYQLCAEFDKVSVVGVTHITFIPAFVLYLRKGYIYFSLITGEQKKFNVQFFKRNY</sequence>
<proteinExistence type="predicted"/>
<accession>A0A0B7I2B0</accession>
<reference evidence="2 3" key="1">
    <citation type="submission" date="2015-01" db="EMBL/GenBank/DDBJ databases">
        <authorList>
            <person name="Xiang T."/>
            <person name="Song Y."/>
            <person name="Huang L."/>
            <person name="Wang B."/>
            <person name="Wu P."/>
        </authorList>
    </citation>
    <scope>NUCLEOTIDE SEQUENCE [LARGE SCALE GENOMIC DNA]</scope>
    <source>
        <strain evidence="2 3">CcD38</strain>
    </source>
</reference>
<feature type="transmembrane region" description="Helical" evidence="1">
    <location>
        <begin position="14"/>
        <end position="32"/>
    </location>
</feature>